<evidence type="ECO:0000313" key="2">
    <source>
        <dbReference type="Proteomes" id="UP000887566"/>
    </source>
</evidence>
<keyword evidence="1" id="KW-0732">Signal</keyword>
<organism evidence="2 3">
    <name type="scientific">Plectus sambesii</name>
    <dbReference type="NCBI Taxonomy" id="2011161"/>
    <lineage>
        <taxon>Eukaryota</taxon>
        <taxon>Metazoa</taxon>
        <taxon>Ecdysozoa</taxon>
        <taxon>Nematoda</taxon>
        <taxon>Chromadorea</taxon>
        <taxon>Plectida</taxon>
        <taxon>Plectina</taxon>
        <taxon>Plectoidea</taxon>
        <taxon>Plectidae</taxon>
        <taxon>Plectus</taxon>
    </lineage>
</organism>
<evidence type="ECO:0000256" key="1">
    <source>
        <dbReference type="SAM" id="SignalP"/>
    </source>
</evidence>
<sequence>MFRSFTLLAGILVYSVRGQSNPMACFDNNIDVISLHNCLAAYFATPNSLGLAEWDSMLPVMDEISQYKQLVKATMDATDPSFCSSATLNSYPAINDDITMRRFMNYYCVIVEKNLRYGKSPAMFNRGWGYVIIADKSWTLRNLHHSAPHPVSELYTPTMSSSIFYITRSRSLINAGASRDAVDGVRSPCIADDPVADAAHENRTMFHALSAAIYEHENSNCSHANCAFIQWHSFANNSCNDTKIFISTGVDNSAGLYNNNALPAIKIANAFNQLGSVGATAKTAKDSTCNLLASDNIQGRLYNGVAAGDVCTGNPASSQNTVTGNFVNINLEQWLEDVSRWSHTISMAFPNSGSVVVPKVSAVIFAALVVLKLSYF</sequence>
<feature type="signal peptide" evidence="1">
    <location>
        <begin position="1"/>
        <end position="18"/>
    </location>
</feature>
<name>A0A914XNU3_9BILA</name>
<evidence type="ECO:0000313" key="3">
    <source>
        <dbReference type="WBParaSite" id="PSAMB.scaffold9409size5015.g32410.t1"/>
    </source>
</evidence>
<dbReference type="Proteomes" id="UP000887566">
    <property type="component" value="Unplaced"/>
</dbReference>
<keyword evidence="2" id="KW-1185">Reference proteome</keyword>
<proteinExistence type="predicted"/>
<dbReference type="WBParaSite" id="PSAMB.scaffold9409size5015.g32410.t1">
    <property type="protein sequence ID" value="PSAMB.scaffold9409size5015.g32410.t1"/>
    <property type="gene ID" value="PSAMB.scaffold9409size5015.g32410"/>
</dbReference>
<dbReference type="AlphaFoldDB" id="A0A914XNU3"/>
<protein>
    <submittedName>
        <fullName evidence="3">Uncharacterized protein</fullName>
    </submittedName>
</protein>
<accession>A0A914XNU3</accession>
<reference evidence="3" key="1">
    <citation type="submission" date="2022-11" db="UniProtKB">
        <authorList>
            <consortium name="WormBaseParasite"/>
        </authorList>
    </citation>
    <scope>IDENTIFICATION</scope>
</reference>
<feature type="chain" id="PRO_5036675197" evidence="1">
    <location>
        <begin position="19"/>
        <end position="376"/>
    </location>
</feature>